<dbReference type="SMART" id="SM00292">
    <property type="entry name" value="BRCT"/>
    <property type="match status" value="1"/>
</dbReference>
<dbReference type="PROSITE" id="PS50969">
    <property type="entry name" value="FCP1"/>
    <property type="match status" value="1"/>
</dbReference>
<accession>A0A6G1GE44</accession>
<evidence type="ECO:0000256" key="3">
    <source>
        <dbReference type="ARBA" id="ARBA00023242"/>
    </source>
</evidence>
<dbReference type="Gene3D" id="1.10.287.10">
    <property type="entry name" value="S15/NS1, RNA-binding"/>
    <property type="match status" value="1"/>
</dbReference>
<dbReference type="InterPro" id="IPR036420">
    <property type="entry name" value="BRCT_dom_sf"/>
</dbReference>
<feature type="compositionally biased region" description="Acidic residues" evidence="7">
    <location>
        <begin position="681"/>
        <end position="703"/>
    </location>
</feature>
<keyword evidence="3 6" id="KW-0539">Nucleus</keyword>
<feature type="compositionally biased region" description="Polar residues" evidence="7">
    <location>
        <begin position="745"/>
        <end position="755"/>
    </location>
</feature>
<feature type="region of interest" description="Disordered" evidence="7">
    <location>
        <begin position="339"/>
        <end position="365"/>
    </location>
</feature>
<dbReference type="InterPro" id="IPR039189">
    <property type="entry name" value="Fcp1"/>
</dbReference>
<dbReference type="Gene3D" id="3.40.50.10190">
    <property type="entry name" value="BRCT domain"/>
    <property type="match status" value="1"/>
</dbReference>
<dbReference type="NCBIfam" id="TIGR02250">
    <property type="entry name" value="FCP1_euk"/>
    <property type="match status" value="1"/>
</dbReference>
<gene>
    <name evidence="10 12" type="ORF">P152DRAFT_463921</name>
</gene>
<evidence type="ECO:0000313" key="11">
    <source>
        <dbReference type="Proteomes" id="UP000504638"/>
    </source>
</evidence>
<keyword evidence="11" id="KW-1185">Reference proteome</keyword>
<feature type="domain" description="FCP1 homology" evidence="9">
    <location>
        <begin position="158"/>
        <end position="334"/>
    </location>
</feature>
<dbReference type="SUPFAM" id="SSF52113">
    <property type="entry name" value="BRCT domain"/>
    <property type="match status" value="1"/>
</dbReference>
<reference evidence="10 12" key="1">
    <citation type="submission" date="2020-01" db="EMBL/GenBank/DDBJ databases">
        <authorList>
            <consortium name="DOE Joint Genome Institute"/>
            <person name="Haridas S."/>
            <person name="Albert R."/>
            <person name="Binder M."/>
            <person name="Bloem J."/>
            <person name="Labutti K."/>
            <person name="Salamov A."/>
            <person name="Andreopoulos B."/>
            <person name="Baker S.E."/>
            <person name="Barry K."/>
            <person name="Bills G."/>
            <person name="Bluhm B.H."/>
            <person name="Cannon C."/>
            <person name="Castanera R."/>
            <person name="Culley D.E."/>
            <person name="Daum C."/>
            <person name="Ezra D."/>
            <person name="Gonzalez J.B."/>
            <person name="Henrissat B."/>
            <person name="Kuo A."/>
            <person name="Liang C."/>
            <person name="Lipzen A."/>
            <person name="Lutzoni F."/>
            <person name="Magnuson J."/>
            <person name="Mondo S."/>
            <person name="Nolan M."/>
            <person name="Ohm R."/>
            <person name="Pangilinan J."/>
            <person name="Park H.-J."/>
            <person name="Ramirez L."/>
            <person name="Alfaro M."/>
            <person name="Sun H."/>
            <person name="Tritt A."/>
            <person name="Yoshinaga Y."/>
            <person name="Zwiers L.-H."/>
            <person name="Turgeon B.G."/>
            <person name="Goodwin S.B."/>
            <person name="Spatafora J.W."/>
            <person name="Crous P.W."/>
            <person name="Grigoriev I.V."/>
        </authorList>
    </citation>
    <scope>NUCLEOTIDE SEQUENCE</scope>
    <source>
        <strain evidence="10 12">CBS 781.70</strain>
    </source>
</reference>
<dbReference type="InterPro" id="IPR004274">
    <property type="entry name" value="FCP1_dom"/>
</dbReference>
<dbReference type="CDD" id="cd07521">
    <property type="entry name" value="HAD_FCP1-like"/>
    <property type="match status" value="1"/>
</dbReference>
<protein>
    <recommendedName>
        <fullName evidence="6">RNA polymerase II subunit A C-terminal domain phosphatase</fullName>
        <ecNumber evidence="6">3.1.3.16</ecNumber>
    </recommendedName>
</protein>
<evidence type="ECO:0000256" key="4">
    <source>
        <dbReference type="ARBA" id="ARBA00047761"/>
    </source>
</evidence>
<dbReference type="PANTHER" id="PTHR23081">
    <property type="entry name" value="RNA POLYMERASE II CTD PHOSPHATASE"/>
    <property type="match status" value="1"/>
</dbReference>
<dbReference type="InterPro" id="IPR001357">
    <property type="entry name" value="BRCT_dom"/>
</dbReference>
<evidence type="ECO:0000259" key="8">
    <source>
        <dbReference type="PROSITE" id="PS50172"/>
    </source>
</evidence>
<dbReference type="FunFam" id="3.40.50.1000:FF:000142">
    <property type="entry name" value="Similar to FCP1-like phosphatase"/>
    <property type="match status" value="1"/>
</dbReference>
<dbReference type="AlphaFoldDB" id="A0A6G1GE44"/>
<feature type="compositionally biased region" description="Acidic residues" evidence="7">
    <location>
        <begin position="643"/>
        <end position="657"/>
    </location>
</feature>
<feature type="domain" description="BRCT" evidence="8">
    <location>
        <begin position="512"/>
        <end position="606"/>
    </location>
</feature>
<evidence type="ECO:0000256" key="6">
    <source>
        <dbReference type="RuleBase" id="RU366066"/>
    </source>
</evidence>
<dbReference type="GeneID" id="54421102"/>
<dbReference type="Pfam" id="PF00533">
    <property type="entry name" value="BRCT"/>
    <property type="match status" value="1"/>
</dbReference>
<dbReference type="GO" id="GO:0008420">
    <property type="term" value="F:RNA polymerase II CTD heptapeptide repeat phosphatase activity"/>
    <property type="evidence" value="ECO:0007669"/>
    <property type="project" value="UniProtKB-UniRule"/>
</dbReference>
<reference evidence="12" key="3">
    <citation type="submission" date="2025-04" db="UniProtKB">
        <authorList>
            <consortium name="RefSeq"/>
        </authorList>
    </citation>
    <scope>IDENTIFICATION</scope>
    <source>
        <strain evidence="12">CBS 781.70</strain>
    </source>
</reference>
<comment type="function">
    <text evidence="6">This promotes the activity of RNA polymerase II.</text>
</comment>
<evidence type="ECO:0000313" key="12">
    <source>
        <dbReference type="RefSeq" id="XP_033537944.1"/>
    </source>
</evidence>
<evidence type="ECO:0000256" key="7">
    <source>
        <dbReference type="SAM" id="MobiDB-lite"/>
    </source>
</evidence>
<comment type="catalytic activity">
    <reaction evidence="5 6">
        <text>O-phospho-L-threonyl-[protein] + H2O = L-threonyl-[protein] + phosphate</text>
        <dbReference type="Rhea" id="RHEA:47004"/>
        <dbReference type="Rhea" id="RHEA-COMP:11060"/>
        <dbReference type="Rhea" id="RHEA-COMP:11605"/>
        <dbReference type="ChEBI" id="CHEBI:15377"/>
        <dbReference type="ChEBI" id="CHEBI:30013"/>
        <dbReference type="ChEBI" id="CHEBI:43474"/>
        <dbReference type="ChEBI" id="CHEBI:61977"/>
        <dbReference type="EC" id="3.1.3.16"/>
    </reaction>
</comment>
<feature type="region of interest" description="Disordered" evidence="7">
    <location>
        <begin position="681"/>
        <end position="816"/>
    </location>
</feature>
<dbReference type="Gene3D" id="3.40.50.1000">
    <property type="entry name" value="HAD superfamily/HAD-like"/>
    <property type="match status" value="1"/>
</dbReference>
<dbReference type="InterPro" id="IPR023214">
    <property type="entry name" value="HAD_sf"/>
</dbReference>
<dbReference type="PANTHER" id="PTHR23081:SF36">
    <property type="entry name" value="RNA POLYMERASE II SUBUNIT A C-TERMINAL DOMAIN PHOSPHATASE"/>
    <property type="match status" value="1"/>
</dbReference>
<dbReference type="Proteomes" id="UP000504638">
    <property type="component" value="Unplaced"/>
</dbReference>
<feature type="region of interest" description="Disordered" evidence="7">
    <location>
        <begin position="609"/>
        <end position="658"/>
    </location>
</feature>
<dbReference type="PROSITE" id="PS50172">
    <property type="entry name" value="BRCT"/>
    <property type="match status" value="1"/>
</dbReference>
<evidence type="ECO:0000256" key="5">
    <source>
        <dbReference type="ARBA" id="ARBA00048336"/>
    </source>
</evidence>
<comment type="subcellular location">
    <subcellularLocation>
        <location evidence="1 6">Nucleus</location>
    </subcellularLocation>
</comment>
<feature type="compositionally biased region" description="Basic and acidic residues" evidence="7">
    <location>
        <begin position="421"/>
        <end position="445"/>
    </location>
</feature>
<feature type="compositionally biased region" description="Polar residues" evidence="7">
    <location>
        <begin position="616"/>
        <end position="628"/>
    </location>
</feature>
<dbReference type="OrthoDB" id="10249888at2759"/>
<evidence type="ECO:0000259" key="9">
    <source>
        <dbReference type="PROSITE" id="PS50969"/>
    </source>
</evidence>
<organism evidence="10">
    <name type="scientific">Eremomyces bilateralis CBS 781.70</name>
    <dbReference type="NCBI Taxonomy" id="1392243"/>
    <lineage>
        <taxon>Eukaryota</taxon>
        <taxon>Fungi</taxon>
        <taxon>Dikarya</taxon>
        <taxon>Ascomycota</taxon>
        <taxon>Pezizomycotina</taxon>
        <taxon>Dothideomycetes</taxon>
        <taxon>Dothideomycetes incertae sedis</taxon>
        <taxon>Eremomycetales</taxon>
        <taxon>Eremomycetaceae</taxon>
        <taxon>Eremomyces</taxon>
    </lineage>
</organism>
<reference evidence="12" key="2">
    <citation type="submission" date="2020-04" db="EMBL/GenBank/DDBJ databases">
        <authorList>
            <consortium name="NCBI Genome Project"/>
        </authorList>
    </citation>
    <scope>NUCLEOTIDE SEQUENCE</scope>
    <source>
        <strain evidence="12">CBS 781.70</strain>
    </source>
</reference>
<dbReference type="InterPro" id="IPR036412">
    <property type="entry name" value="HAD-like_sf"/>
</dbReference>
<dbReference type="RefSeq" id="XP_033537944.1">
    <property type="nucleotide sequence ID" value="XM_033680532.1"/>
</dbReference>
<feature type="compositionally biased region" description="Basic and acidic residues" evidence="7">
    <location>
        <begin position="794"/>
        <end position="806"/>
    </location>
</feature>
<dbReference type="SUPFAM" id="SSF56784">
    <property type="entry name" value="HAD-like"/>
    <property type="match status" value="1"/>
</dbReference>
<dbReference type="EC" id="3.1.3.16" evidence="6"/>
<evidence type="ECO:0000256" key="1">
    <source>
        <dbReference type="ARBA" id="ARBA00004123"/>
    </source>
</evidence>
<proteinExistence type="predicted"/>
<evidence type="ECO:0000313" key="10">
    <source>
        <dbReference type="EMBL" id="KAF1816313.1"/>
    </source>
</evidence>
<comment type="catalytic activity">
    <reaction evidence="4 6">
        <text>O-phospho-L-seryl-[protein] + H2O = L-seryl-[protein] + phosphate</text>
        <dbReference type="Rhea" id="RHEA:20629"/>
        <dbReference type="Rhea" id="RHEA-COMP:9863"/>
        <dbReference type="Rhea" id="RHEA-COMP:11604"/>
        <dbReference type="ChEBI" id="CHEBI:15377"/>
        <dbReference type="ChEBI" id="CHEBI:29999"/>
        <dbReference type="ChEBI" id="CHEBI:43474"/>
        <dbReference type="ChEBI" id="CHEBI:83421"/>
        <dbReference type="EC" id="3.1.3.16"/>
    </reaction>
</comment>
<feature type="region of interest" description="Disordered" evidence="7">
    <location>
        <begin position="405"/>
        <end position="457"/>
    </location>
</feature>
<evidence type="ECO:0000256" key="2">
    <source>
        <dbReference type="ARBA" id="ARBA00022801"/>
    </source>
</evidence>
<feature type="compositionally biased region" description="Basic and acidic residues" evidence="7">
    <location>
        <begin position="339"/>
        <end position="353"/>
    </location>
</feature>
<dbReference type="CDD" id="cd17729">
    <property type="entry name" value="BRCT_CTDP1"/>
    <property type="match status" value="1"/>
</dbReference>
<dbReference type="GO" id="GO:0005634">
    <property type="term" value="C:nucleus"/>
    <property type="evidence" value="ECO:0007669"/>
    <property type="project" value="UniProtKB-SubCell"/>
</dbReference>
<dbReference type="SMART" id="SM00577">
    <property type="entry name" value="CPDc"/>
    <property type="match status" value="1"/>
</dbReference>
<dbReference type="InterPro" id="IPR011947">
    <property type="entry name" value="FCP1_euk"/>
</dbReference>
<sequence>MLITSPPSLHYPITVTELLKRAGDDVEKLDTLFRYSYKTRVEVAKDRLGDETEWVDQTAFAQFDSESDGKVVAWKVRQGELVKWPGIPLVEIAEPCKHEIQYGGLCVNCGKDMTQVNYNTSSLDAERATINMVHGDTQLKVSRNEATRANEEAKRRLLSTRRLTLVVDLDQTIIHATVDPTVGEWQRDPENPNHDAVKDVRAFQLIDEVPGGRSCWYYIKLRPGLLEFLEKISSVYELHIYTMGTRAYAEHIAKIVDPDRKIFGDRILSRDESGSLTVKTLHRLFPCDTNMVVIIDDRGDVWGWSHHLVKVSPYDFFVGIGDINSSFLPKRQELEKDAKKVEKLEPPPPKDEQGDSSIDPKGGVVKGADSEIAADEAAPEGEDGEGITDIERQLVAMAGGDNPKLLQEQTEEQTETITAQVEDRPLQRKQELLDKADEAATKDSESESENGDSQHRERHHLLHDDDTELLNLESVLTGIHDVFYAEYDQRTGGQAVDQNDWTPDLKYILPLMKEQVLGDAVIVFTGVIPLGTDPMNSDLGLWARSFGATISTQLTSSVTHVVASKLRRTAKVKQAARMRRVRIVTTGWLLECFSAWQKVSEEPYLIEVEPDDHSSPVRSRTANVSFDTTVDDGMLLSESEGTAGDENEDPEGDDDDFELKSPVEIDAANWEEMNGELEEFLGSEGDTTDQDDDDDDDDDDMTDIEGRNENGDLMASARKRKRATSTGDADTESDDSEADVRKSQPFATVNGMSQLQRRKRRALERVSSLSNVTNADVREASGLLSPEATVASGNEKDGRGEERGGVVEDDDDDDDGLEAELLAELQRED</sequence>
<dbReference type="EMBL" id="ML975150">
    <property type="protein sequence ID" value="KAF1816313.1"/>
    <property type="molecule type" value="Genomic_DNA"/>
</dbReference>
<name>A0A6G1GE44_9PEZI</name>
<feature type="compositionally biased region" description="Acidic residues" evidence="7">
    <location>
        <begin position="807"/>
        <end position="816"/>
    </location>
</feature>
<dbReference type="Pfam" id="PF03031">
    <property type="entry name" value="NIF"/>
    <property type="match status" value="1"/>
</dbReference>
<keyword evidence="2 6" id="KW-0378">Hydrolase</keyword>